<keyword evidence="1" id="KW-1133">Transmembrane helix</keyword>
<feature type="transmembrane region" description="Helical" evidence="1">
    <location>
        <begin position="21"/>
        <end position="41"/>
    </location>
</feature>
<sequence>MILPNILNWLFPQLVITERQLFLNSAFLVGCIVLCLGIAVFEKYTRSEPNLGRWVVTALLFTLFGFGGFFLGVLLLLVLLLLGRAQAPVRKRVAVKIDPQ</sequence>
<dbReference type="AlphaFoldDB" id="A0A1F4W1K2"/>
<protein>
    <submittedName>
        <fullName evidence="2">Uncharacterized protein</fullName>
    </submittedName>
</protein>
<keyword evidence="1" id="KW-0472">Membrane</keyword>
<evidence type="ECO:0000313" key="3">
    <source>
        <dbReference type="Proteomes" id="UP000176614"/>
    </source>
</evidence>
<evidence type="ECO:0000256" key="1">
    <source>
        <dbReference type="SAM" id="Phobius"/>
    </source>
</evidence>
<proteinExistence type="predicted"/>
<accession>A0A1F4W1K2</accession>
<evidence type="ECO:0000313" key="2">
    <source>
        <dbReference type="EMBL" id="OGC63297.1"/>
    </source>
</evidence>
<dbReference type="EMBL" id="MEVT01000007">
    <property type="protein sequence ID" value="OGC63297.1"/>
    <property type="molecule type" value="Genomic_DNA"/>
</dbReference>
<keyword evidence="1" id="KW-0812">Transmembrane</keyword>
<reference evidence="2 3" key="1">
    <citation type="journal article" date="2016" name="Nat. Commun.">
        <title>Thousands of microbial genomes shed light on interconnected biogeochemical processes in an aquifer system.</title>
        <authorList>
            <person name="Anantharaman K."/>
            <person name="Brown C.T."/>
            <person name="Hug L.A."/>
            <person name="Sharon I."/>
            <person name="Castelle C.J."/>
            <person name="Probst A.J."/>
            <person name="Thomas B.C."/>
            <person name="Singh A."/>
            <person name="Wilkins M.J."/>
            <person name="Karaoz U."/>
            <person name="Brodie E.L."/>
            <person name="Williams K.H."/>
            <person name="Hubbard S.S."/>
            <person name="Banfield J.F."/>
        </authorList>
    </citation>
    <scope>NUCLEOTIDE SEQUENCE [LARGE SCALE GENOMIC DNA]</scope>
</reference>
<dbReference type="Proteomes" id="UP000176614">
    <property type="component" value="Unassembled WGS sequence"/>
</dbReference>
<comment type="caution">
    <text evidence="2">The sequence shown here is derived from an EMBL/GenBank/DDBJ whole genome shotgun (WGS) entry which is preliminary data.</text>
</comment>
<feature type="transmembrane region" description="Helical" evidence="1">
    <location>
        <begin position="53"/>
        <end position="82"/>
    </location>
</feature>
<organism evidence="2 3">
    <name type="scientific">candidate division WWE3 bacterium RIFOXYA2_FULL_46_9</name>
    <dbReference type="NCBI Taxonomy" id="1802636"/>
    <lineage>
        <taxon>Bacteria</taxon>
        <taxon>Katanobacteria</taxon>
    </lineage>
</organism>
<name>A0A1F4W1K2_UNCKA</name>
<gene>
    <name evidence="2" type="ORF">A2264_02855</name>
</gene>